<accession>A0A9E2L287</accession>
<evidence type="ECO:0000256" key="3">
    <source>
        <dbReference type="ARBA" id="ARBA00013253"/>
    </source>
</evidence>
<gene>
    <name evidence="14" type="primary">folK</name>
    <name evidence="14" type="ORF">IAA16_06085</name>
</gene>
<evidence type="ECO:0000256" key="7">
    <source>
        <dbReference type="ARBA" id="ARBA00022777"/>
    </source>
</evidence>
<dbReference type="GO" id="GO:0003848">
    <property type="term" value="F:2-amino-4-hydroxy-6-hydroxymethyldihydropteridine diphosphokinase activity"/>
    <property type="evidence" value="ECO:0007669"/>
    <property type="project" value="UniProtKB-EC"/>
</dbReference>
<reference evidence="14" key="1">
    <citation type="journal article" date="2021" name="PeerJ">
        <title>Extensive microbial diversity within the chicken gut microbiome revealed by metagenomics and culture.</title>
        <authorList>
            <person name="Gilroy R."/>
            <person name="Ravi A."/>
            <person name="Getino M."/>
            <person name="Pursley I."/>
            <person name="Horton D.L."/>
            <person name="Alikhan N.F."/>
            <person name="Baker D."/>
            <person name="Gharbi K."/>
            <person name="Hall N."/>
            <person name="Watson M."/>
            <person name="Adriaenssens E.M."/>
            <person name="Foster-Nyarko E."/>
            <person name="Jarju S."/>
            <person name="Secka A."/>
            <person name="Antonio M."/>
            <person name="Oren A."/>
            <person name="Chaudhuri R.R."/>
            <person name="La Ragione R."/>
            <person name="Hildebrand F."/>
            <person name="Pallen M.J."/>
        </authorList>
    </citation>
    <scope>NUCLEOTIDE SEQUENCE</scope>
    <source>
        <strain evidence="14">Gambia15-2214</strain>
    </source>
</reference>
<organism evidence="14 15">
    <name type="scientific">Candidatus Treponema excrementipullorum</name>
    <dbReference type="NCBI Taxonomy" id="2838768"/>
    <lineage>
        <taxon>Bacteria</taxon>
        <taxon>Pseudomonadati</taxon>
        <taxon>Spirochaetota</taxon>
        <taxon>Spirochaetia</taxon>
        <taxon>Spirochaetales</taxon>
        <taxon>Treponemataceae</taxon>
        <taxon>Treponema</taxon>
    </lineage>
</organism>
<dbReference type="GO" id="GO:0016301">
    <property type="term" value="F:kinase activity"/>
    <property type="evidence" value="ECO:0007669"/>
    <property type="project" value="UniProtKB-KW"/>
</dbReference>
<evidence type="ECO:0000256" key="12">
    <source>
        <dbReference type="ARBA" id="ARBA00033413"/>
    </source>
</evidence>
<comment type="caution">
    <text evidence="14">The sequence shown here is derived from an EMBL/GenBank/DDBJ whole genome shotgun (WGS) entry which is preliminary data.</text>
</comment>
<proteinExistence type="inferred from homology"/>
<feature type="domain" description="7,8-dihydro-6-hydroxymethylpterin-pyrophosphokinase" evidence="13">
    <location>
        <begin position="7"/>
        <end position="137"/>
    </location>
</feature>
<dbReference type="GO" id="GO:0005524">
    <property type="term" value="F:ATP binding"/>
    <property type="evidence" value="ECO:0007669"/>
    <property type="project" value="UniProtKB-KW"/>
</dbReference>
<dbReference type="EMBL" id="JAHLFV010000145">
    <property type="protein sequence ID" value="MBU3850117.1"/>
    <property type="molecule type" value="Genomic_DNA"/>
</dbReference>
<dbReference type="CDD" id="cd00483">
    <property type="entry name" value="HPPK"/>
    <property type="match status" value="1"/>
</dbReference>
<evidence type="ECO:0000256" key="10">
    <source>
        <dbReference type="ARBA" id="ARBA00029409"/>
    </source>
</evidence>
<evidence type="ECO:0000313" key="15">
    <source>
        <dbReference type="Proteomes" id="UP000823914"/>
    </source>
</evidence>
<sequence length="166" mass="19262">MSYSKIVLGLGSNHSLGDLSSPEILKRACVLLEEKIAHIKKSSLYRTTAMYYENQEDFYNMVVAGFYSGSPRELLDFIHEVERSLGRDRTKEFRNGPRTLDVDIELFDNEKINDSDLIIPHPRMEERAFVLIPMLEIFSENAELDIKGQYYKECLEKLPPQGIWKL</sequence>
<evidence type="ECO:0000256" key="4">
    <source>
        <dbReference type="ARBA" id="ARBA00016218"/>
    </source>
</evidence>
<evidence type="ECO:0000256" key="2">
    <source>
        <dbReference type="ARBA" id="ARBA00005810"/>
    </source>
</evidence>
<dbReference type="Pfam" id="PF01288">
    <property type="entry name" value="HPPK"/>
    <property type="match status" value="1"/>
</dbReference>
<dbReference type="InterPro" id="IPR035907">
    <property type="entry name" value="Hppk_sf"/>
</dbReference>
<evidence type="ECO:0000256" key="6">
    <source>
        <dbReference type="ARBA" id="ARBA00022741"/>
    </source>
</evidence>
<protein>
    <recommendedName>
        <fullName evidence="4">2-amino-4-hydroxy-6-hydroxymethyldihydropteridine pyrophosphokinase</fullName>
        <ecNumber evidence="3">2.7.6.3</ecNumber>
    </recommendedName>
    <alternativeName>
        <fullName evidence="11">6-hydroxymethyl-7,8-dihydropterin pyrophosphokinase</fullName>
    </alternativeName>
    <alternativeName>
        <fullName evidence="12">7,8-dihydro-6-hydroxymethylpterin-pyrophosphokinase</fullName>
    </alternativeName>
</protein>
<dbReference type="PANTHER" id="PTHR43071:SF1">
    <property type="entry name" value="2-AMINO-4-HYDROXY-6-HYDROXYMETHYLDIHYDROPTERIDINE PYROPHOSPHOKINASE"/>
    <property type="match status" value="1"/>
</dbReference>
<dbReference type="SUPFAM" id="SSF55083">
    <property type="entry name" value="6-hydroxymethyl-7,8-dihydropterin pyrophosphokinase, HPPK"/>
    <property type="match status" value="1"/>
</dbReference>
<dbReference type="EC" id="2.7.6.3" evidence="3"/>
<dbReference type="Gene3D" id="3.30.70.560">
    <property type="entry name" value="7,8-Dihydro-6-hydroxymethylpterin-pyrophosphokinase HPPK"/>
    <property type="match status" value="1"/>
</dbReference>
<evidence type="ECO:0000259" key="13">
    <source>
        <dbReference type="Pfam" id="PF01288"/>
    </source>
</evidence>
<dbReference type="GO" id="GO:0046656">
    <property type="term" value="P:folic acid biosynthetic process"/>
    <property type="evidence" value="ECO:0007669"/>
    <property type="project" value="UniProtKB-KW"/>
</dbReference>
<keyword evidence="5 14" id="KW-0808">Transferase</keyword>
<evidence type="ECO:0000313" key="14">
    <source>
        <dbReference type="EMBL" id="MBU3850117.1"/>
    </source>
</evidence>
<comment type="pathway">
    <text evidence="1">Cofactor biosynthesis; tetrahydrofolate biosynthesis; 2-amino-4-hydroxy-6-hydroxymethyl-7,8-dihydropteridine diphosphate from 7,8-dihydroneopterin triphosphate: step 4/4.</text>
</comment>
<dbReference type="PANTHER" id="PTHR43071">
    <property type="entry name" value="2-AMINO-4-HYDROXY-6-HYDROXYMETHYLDIHYDROPTERIDINE PYROPHOSPHOKINASE"/>
    <property type="match status" value="1"/>
</dbReference>
<evidence type="ECO:0000256" key="11">
    <source>
        <dbReference type="ARBA" id="ARBA00029766"/>
    </source>
</evidence>
<dbReference type="InterPro" id="IPR000550">
    <property type="entry name" value="Hppk"/>
</dbReference>
<keyword evidence="6" id="KW-0547">Nucleotide-binding</keyword>
<dbReference type="AlphaFoldDB" id="A0A9E2L287"/>
<evidence type="ECO:0000256" key="8">
    <source>
        <dbReference type="ARBA" id="ARBA00022840"/>
    </source>
</evidence>
<evidence type="ECO:0000256" key="1">
    <source>
        <dbReference type="ARBA" id="ARBA00005051"/>
    </source>
</evidence>
<evidence type="ECO:0000256" key="5">
    <source>
        <dbReference type="ARBA" id="ARBA00022679"/>
    </source>
</evidence>
<comment type="function">
    <text evidence="10">Catalyzes the transfer of pyrophosphate from adenosine triphosphate (ATP) to 6-hydroxymethyl-7,8-dihydropterin, an enzymatic step in folate biosynthesis pathway.</text>
</comment>
<evidence type="ECO:0000256" key="9">
    <source>
        <dbReference type="ARBA" id="ARBA00022909"/>
    </source>
</evidence>
<keyword evidence="9" id="KW-0289">Folate biosynthesis</keyword>
<dbReference type="Proteomes" id="UP000823914">
    <property type="component" value="Unassembled WGS sequence"/>
</dbReference>
<keyword evidence="8" id="KW-0067">ATP-binding</keyword>
<name>A0A9E2L287_9SPIR</name>
<dbReference type="NCBIfam" id="TIGR01498">
    <property type="entry name" value="folK"/>
    <property type="match status" value="1"/>
</dbReference>
<comment type="similarity">
    <text evidence="2">Belongs to the HPPK family.</text>
</comment>
<keyword evidence="7" id="KW-0418">Kinase</keyword>
<reference evidence="14" key="2">
    <citation type="submission" date="2021-04" db="EMBL/GenBank/DDBJ databases">
        <authorList>
            <person name="Gilroy R."/>
        </authorList>
    </citation>
    <scope>NUCLEOTIDE SEQUENCE</scope>
    <source>
        <strain evidence="14">Gambia15-2214</strain>
    </source>
</reference>